<gene>
    <name evidence="11" type="ORF">WKW79_27595</name>
</gene>
<proteinExistence type="inferred from homology"/>
<dbReference type="PANTHER" id="PTHR47019:SF1">
    <property type="entry name" value="LIPID II FLIPPASE MURJ"/>
    <property type="match status" value="1"/>
</dbReference>
<evidence type="ECO:0000256" key="8">
    <source>
        <dbReference type="ARBA" id="ARBA00060041"/>
    </source>
</evidence>
<comment type="subcellular location">
    <subcellularLocation>
        <location evidence="1">Cell membrane</location>
        <topology evidence="1">Multi-pass membrane protein</topology>
    </subcellularLocation>
</comment>
<dbReference type="PANTHER" id="PTHR47019">
    <property type="entry name" value="LIPID II FLIPPASE MURJ"/>
    <property type="match status" value="1"/>
</dbReference>
<feature type="transmembrane region" description="Helical" evidence="10">
    <location>
        <begin position="406"/>
        <end position="429"/>
    </location>
</feature>
<feature type="transmembrane region" description="Helical" evidence="10">
    <location>
        <begin position="355"/>
        <end position="376"/>
    </location>
</feature>
<evidence type="ECO:0000256" key="1">
    <source>
        <dbReference type="ARBA" id="ARBA00004651"/>
    </source>
</evidence>
<comment type="caution">
    <text evidence="11">The sequence shown here is derived from an EMBL/GenBank/DDBJ whole genome shotgun (WGS) entry which is preliminary data.</text>
</comment>
<feature type="transmembrane region" description="Helical" evidence="10">
    <location>
        <begin position="91"/>
        <end position="109"/>
    </location>
</feature>
<reference evidence="11 12" key="1">
    <citation type="submission" date="2024-03" db="EMBL/GenBank/DDBJ databases">
        <title>Novel species of the genus Variovorax.</title>
        <authorList>
            <person name="Liu Q."/>
            <person name="Xin Y.-H."/>
        </authorList>
    </citation>
    <scope>NUCLEOTIDE SEQUENCE [LARGE SCALE GENOMIC DNA]</scope>
    <source>
        <strain evidence="11 12">KACC 18901</strain>
    </source>
</reference>
<comment type="function">
    <text evidence="8">Involved in peptidoglycan biosynthesis. Transports lipid-linked peptidoglycan precursors from the inner to the outer leaflet of the cytoplasmic membrane.</text>
</comment>
<evidence type="ECO:0000256" key="2">
    <source>
        <dbReference type="ARBA" id="ARBA00022475"/>
    </source>
</evidence>
<dbReference type="Proteomes" id="UP001367030">
    <property type="component" value="Unassembled WGS sequence"/>
</dbReference>
<feature type="transmembrane region" description="Helical" evidence="10">
    <location>
        <begin position="441"/>
        <end position="459"/>
    </location>
</feature>
<feature type="transmembrane region" description="Helical" evidence="10">
    <location>
        <begin position="159"/>
        <end position="183"/>
    </location>
</feature>
<comment type="similarity">
    <text evidence="9">Belongs to the MurJ/MviN family.</text>
</comment>
<feature type="transmembrane region" description="Helical" evidence="10">
    <location>
        <begin position="309"/>
        <end position="335"/>
    </location>
</feature>
<keyword evidence="7 10" id="KW-0472">Membrane</keyword>
<evidence type="ECO:0000256" key="5">
    <source>
        <dbReference type="ARBA" id="ARBA00022984"/>
    </source>
</evidence>
<evidence type="ECO:0000256" key="7">
    <source>
        <dbReference type="ARBA" id="ARBA00023136"/>
    </source>
</evidence>
<dbReference type="EMBL" id="JBBKZS010000016">
    <property type="protein sequence ID" value="MEJ8858362.1"/>
    <property type="molecule type" value="Genomic_DNA"/>
</dbReference>
<keyword evidence="12" id="KW-1185">Reference proteome</keyword>
<dbReference type="Pfam" id="PF03023">
    <property type="entry name" value="MurJ"/>
    <property type="match status" value="1"/>
</dbReference>
<feature type="transmembrane region" description="Helical" evidence="10">
    <location>
        <begin position="383"/>
        <end position="400"/>
    </location>
</feature>
<feature type="transmembrane region" description="Helical" evidence="10">
    <location>
        <begin position="129"/>
        <end position="147"/>
    </location>
</feature>
<organism evidence="11 12">
    <name type="scientific">Variovorax robiniae</name>
    <dbReference type="NCBI Taxonomy" id="1836199"/>
    <lineage>
        <taxon>Bacteria</taxon>
        <taxon>Pseudomonadati</taxon>
        <taxon>Pseudomonadota</taxon>
        <taxon>Betaproteobacteria</taxon>
        <taxon>Burkholderiales</taxon>
        <taxon>Comamonadaceae</taxon>
        <taxon>Variovorax</taxon>
    </lineage>
</organism>
<keyword evidence="5" id="KW-0573">Peptidoglycan synthesis</keyword>
<accession>A0ABU8XES9</accession>
<sequence>MLARAGATALALLLISRLLGVIRESVQAAAFGASGFGDIVVLMLALPDWLTGISIAGGLAYVLLPHWAALEQQPHSVTNVARLQRQIAKTLLGGGALAGLAIGIAAPVLPEWLAPGLPLNLTSDAIAGLRWSAIALPLALIAALWSTRLQHEHDFAGLYSANLVVNTMLITGMIAMGSLYGALSTPHEMGVVLFCAMAGRLAWQGVRLSKLKPQILVASEAPMPALKLPPVASWVWAALASGLPLALPFAARSLASSSGEGSLVTFNYAWKLVELPLVLAVQVVASLSFPSLTRAFAARSEVFSSVRKSFALSWAMGCATASALVVASPALSQILFGWGRMTPDALARISDWSAIGAWGLLPQALTAVGLTVLATLRKMRSAVFAYAIALMFLVASGSQWQSGAQLMWIMNISSLFVATSVLSTIRRALNERTDQGPWLPWREMLCPLAVTCLAGTFTVPTDSRVVGISAAVLAGAITIAAAWLSGPTLREAVRQ</sequence>
<feature type="transmembrane region" description="Helical" evidence="10">
    <location>
        <begin position="275"/>
        <end position="297"/>
    </location>
</feature>
<keyword evidence="4" id="KW-0133">Cell shape</keyword>
<keyword evidence="2" id="KW-1003">Cell membrane</keyword>
<evidence type="ECO:0000256" key="10">
    <source>
        <dbReference type="SAM" id="Phobius"/>
    </source>
</evidence>
<keyword evidence="3 10" id="KW-0812">Transmembrane</keyword>
<evidence type="ECO:0000256" key="9">
    <source>
        <dbReference type="ARBA" id="ARBA00061532"/>
    </source>
</evidence>
<keyword evidence="6 10" id="KW-1133">Transmembrane helix</keyword>
<dbReference type="RefSeq" id="WP_340338425.1">
    <property type="nucleotide sequence ID" value="NZ_JBBKZS010000016.1"/>
</dbReference>
<protein>
    <submittedName>
        <fullName evidence="11">Lipid II flippase MurJ</fullName>
    </submittedName>
</protein>
<dbReference type="InterPro" id="IPR004268">
    <property type="entry name" value="MurJ"/>
</dbReference>
<evidence type="ECO:0000256" key="6">
    <source>
        <dbReference type="ARBA" id="ARBA00022989"/>
    </source>
</evidence>
<evidence type="ECO:0000313" key="12">
    <source>
        <dbReference type="Proteomes" id="UP001367030"/>
    </source>
</evidence>
<evidence type="ECO:0000313" key="11">
    <source>
        <dbReference type="EMBL" id="MEJ8858362.1"/>
    </source>
</evidence>
<name>A0ABU8XES9_9BURK</name>
<feature type="transmembrane region" description="Helical" evidence="10">
    <location>
        <begin position="52"/>
        <end position="70"/>
    </location>
</feature>
<evidence type="ECO:0000256" key="4">
    <source>
        <dbReference type="ARBA" id="ARBA00022960"/>
    </source>
</evidence>
<dbReference type="InterPro" id="IPR051050">
    <property type="entry name" value="Lipid_II_flippase_MurJ/MviN"/>
</dbReference>
<feature type="transmembrane region" description="Helical" evidence="10">
    <location>
        <begin position="465"/>
        <end position="484"/>
    </location>
</feature>
<evidence type="ECO:0000256" key="3">
    <source>
        <dbReference type="ARBA" id="ARBA00022692"/>
    </source>
</evidence>